<feature type="region of interest" description="Disordered" evidence="3">
    <location>
        <begin position="270"/>
        <end position="293"/>
    </location>
</feature>
<dbReference type="GO" id="GO:0005739">
    <property type="term" value="C:mitochondrion"/>
    <property type="evidence" value="ECO:0007669"/>
    <property type="project" value="TreeGrafter"/>
</dbReference>
<evidence type="ECO:0000256" key="4">
    <source>
        <dbReference type="SAM" id="Phobius"/>
    </source>
</evidence>
<evidence type="ECO:0000256" key="1">
    <source>
        <dbReference type="ARBA" id="ARBA00004370"/>
    </source>
</evidence>
<keyword evidence="4" id="KW-1133">Transmembrane helix</keyword>
<dbReference type="GO" id="GO:0005886">
    <property type="term" value="C:plasma membrane"/>
    <property type="evidence" value="ECO:0007669"/>
    <property type="project" value="TreeGrafter"/>
</dbReference>
<comment type="subcellular location">
    <subcellularLocation>
        <location evidence="1">Membrane</location>
    </subcellularLocation>
</comment>
<feature type="region of interest" description="Disordered" evidence="3">
    <location>
        <begin position="29"/>
        <end position="57"/>
    </location>
</feature>
<dbReference type="GO" id="GO:0140268">
    <property type="term" value="C:endoplasmic reticulum-plasma membrane contact site"/>
    <property type="evidence" value="ECO:0007669"/>
    <property type="project" value="TreeGrafter"/>
</dbReference>
<keyword evidence="2 4" id="KW-0472">Membrane</keyword>
<evidence type="ECO:0000256" key="2">
    <source>
        <dbReference type="ARBA" id="ARBA00023136"/>
    </source>
</evidence>
<dbReference type="GO" id="GO:0005789">
    <property type="term" value="C:endoplasmic reticulum membrane"/>
    <property type="evidence" value="ECO:0007669"/>
    <property type="project" value="TreeGrafter"/>
</dbReference>
<feature type="compositionally biased region" description="Polar residues" evidence="3">
    <location>
        <begin position="270"/>
        <end position="285"/>
    </location>
</feature>
<evidence type="ECO:0000313" key="7">
    <source>
        <dbReference type="Proteomes" id="UP000799118"/>
    </source>
</evidence>
<dbReference type="Proteomes" id="UP000799118">
    <property type="component" value="Unassembled WGS sequence"/>
</dbReference>
<dbReference type="OrthoDB" id="2162691at2759"/>
<dbReference type="InterPro" id="IPR051482">
    <property type="entry name" value="Cholesterol_transport"/>
</dbReference>
<dbReference type="InterPro" id="IPR031968">
    <property type="entry name" value="VASt"/>
</dbReference>
<evidence type="ECO:0000259" key="5">
    <source>
        <dbReference type="PROSITE" id="PS51778"/>
    </source>
</evidence>
<feature type="domain" description="VASt" evidence="5">
    <location>
        <begin position="76"/>
        <end position="249"/>
    </location>
</feature>
<dbReference type="EMBL" id="ML769497">
    <property type="protein sequence ID" value="KAE9397454.1"/>
    <property type="molecule type" value="Genomic_DNA"/>
</dbReference>
<dbReference type="GO" id="GO:0032934">
    <property type="term" value="F:sterol binding"/>
    <property type="evidence" value="ECO:0007669"/>
    <property type="project" value="TreeGrafter"/>
</dbReference>
<dbReference type="AlphaFoldDB" id="A0A6A4HK44"/>
<feature type="transmembrane region" description="Helical" evidence="4">
    <location>
        <begin position="352"/>
        <end position="370"/>
    </location>
</feature>
<sequence>MFIYNIWRLVRPDIGGFLGLNTGGSSVVTSDSGGGSGGPSAGGGIVEETTVAGSSSGEVQNKVTQCRCGKDGLEKHFPEIAMNTVIPGSPEKIHNLMFTSGFIKDFLVGDQKLIDLQMSDWSPNSPNPNPNLLNRTMSYIKPLTGRVGPAQTKCEIRDEISYCDFSQSVSTLTTTRTPDVPSGGSFSVKTRTCITFASGISSRVVVTTEVQWTGRSLLKGVINSSAIDGQKTYHAALEKAMRAYIQQHQTEFVPEGVTLDVVVAPPTDLGSVNGSAADGNPSSASGGDAVAGEDSGKQIGFRGLQWAWETFEGTWAVAKKSTKGALELLGDIIPAPSGISLGGIASAFSSPLVLYAIILGLVASNVWTWMRVGKVEREKLGLVGGKQMVLNNQNGNPKAEERGEREDRERWIQGVVTALWDEMAAGKGPPSPPLPLPRRGDGSFENVVDEVGALYKTLDDIEQRARGIRQMLDGLGRAISDLRYW</sequence>
<dbReference type="PANTHER" id="PTHR23319:SF4">
    <property type="entry name" value="GRAM DOMAIN CONTAINING 1B, ISOFORM E"/>
    <property type="match status" value="1"/>
</dbReference>
<dbReference type="PROSITE" id="PS51778">
    <property type="entry name" value="VAST"/>
    <property type="match status" value="1"/>
</dbReference>
<feature type="compositionally biased region" description="Gly residues" evidence="3">
    <location>
        <begin position="32"/>
        <end position="45"/>
    </location>
</feature>
<dbReference type="GO" id="GO:0120015">
    <property type="term" value="F:sterol transfer activity"/>
    <property type="evidence" value="ECO:0007669"/>
    <property type="project" value="TreeGrafter"/>
</dbReference>
<dbReference type="Pfam" id="PF16016">
    <property type="entry name" value="VASt"/>
    <property type="match status" value="1"/>
</dbReference>
<dbReference type="PANTHER" id="PTHR23319">
    <property type="entry name" value="GRAM DOMAIN CONTAINING 1B, ISOFORM E"/>
    <property type="match status" value="1"/>
</dbReference>
<keyword evidence="7" id="KW-1185">Reference proteome</keyword>
<proteinExistence type="predicted"/>
<evidence type="ECO:0000256" key="3">
    <source>
        <dbReference type="SAM" id="MobiDB-lite"/>
    </source>
</evidence>
<dbReference type="GO" id="GO:0032541">
    <property type="term" value="C:cortical endoplasmic reticulum"/>
    <property type="evidence" value="ECO:0007669"/>
    <property type="project" value="TreeGrafter"/>
</dbReference>
<evidence type="ECO:0000313" key="6">
    <source>
        <dbReference type="EMBL" id="KAE9397454.1"/>
    </source>
</evidence>
<reference evidence="6" key="1">
    <citation type="journal article" date="2019" name="Environ. Microbiol.">
        <title>Fungal ecological strategies reflected in gene transcription - a case study of two litter decomposers.</title>
        <authorList>
            <person name="Barbi F."/>
            <person name="Kohler A."/>
            <person name="Barry K."/>
            <person name="Baskaran P."/>
            <person name="Daum C."/>
            <person name="Fauchery L."/>
            <person name="Ihrmark K."/>
            <person name="Kuo A."/>
            <person name="LaButti K."/>
            <person name="Lipzen A."/>
            <person name="Morin E."/>
            <person name="Grigoriev I.V."/>
            <person name="Henrissat B."/>
            <person name="Lindahl B."/>
            <person name="Martin F."/>
        </authorList>
    </citation>
    <scope>NUCLEOTIDE SEQUENCE</scope>
    <source>
        <strain evidence="6">JB14</strain>
    </source>
</reference>
<accession>A0A6A4HK44</accession>
<organism evidence="6 7">
    <name type="scientific">Gymnopus androsaceus JB14</name>
    <dbReference type="NCBI Taxonomy" id="1447944"/>
    <lineage>
        <taxon>Eukaryota</taxon>
        <taxon>Fungi</taxon>
        <taxon>Dikarya</taxon>
        <taxon>Basidiomycota</taxon>
        <taxon>Agaricomycotina</taxon>
        <taxon>Agaricomycetes</taxon>
        <taxon>Agaricomycetidae</taxon>
        <taxon>Agaricales</taxon>
        <taxon>Marasmiineae</taxon>
        <taxon>Omphalotaceae</taxon>
        <taxon>Gymnopus</taxon>
    </lineage>
</organism>
<protein>
    <recommendedName>
        <fullName evidence="5">VASt domain-containing protein</fullName>
    </recommendedName>
</protein>
<dbReference type="GO" id="GO:0032366">
    <property type="term" value="P:intracellular sterol transport"/>
    <property type="evidence" value="ECO:0007669"/>
    <property type="project" value="TreeGrafter"/>
</dbReference>
<keyword evidence="4" id="KW-0812">Transmembrane</keyword>
<name>A0A6A4HK44_9AGAR</name>
<gene>
    <name evidence="6" type="ORF">BT96DRAFT_73325</name>
</gene>